<name>A0A967F1J2_9PROT</name>
<dbReference type="Pfam" id="PF00392">
    <property type="entry name" value="GntR"/>
    <property type="match status" value="1"/>
</dbReference>
<dbReference type="CDD" id="cd07377">
    <property type="entry name" value="WHTH_GntR"/>
    <property type="match status" value="1"/>
</dbReference>
<dbReference type="PANTHER" id="PTHR43537:SF41">
    <property type="entry name" value="TRANSCRIPTIONAL REGULATORY PROTEIN"/>
    <property type="match status" value="1"/>
</dbReference>
<dbReference type="InterPro" id="IPR011711">
    <property type="entry name" value="GntR_C"/>
</dbReference>
<reference evidence="5" key="1">
    <citation type="submission" date="2020-03" db="EMBL/GenBank/DDBJ databases">
        <title>Genome of Pelagibius litoralis DSM 21314T.</title>
        <authorList>
            <person name="Wang G."/>
        </authorList>
    </citation>
    <scope>NUCLEOTIDE SEQUENCE</scope>
    <source>
        <strain evidence="5">DSM 21314</strain>
    </source>
</reference>
<dbReference type="SMART" id="SM00895">
    <property type="entry name" value="FCD"/>
    <property type="match status" value="1"/>
</dbReference>
<evidence type="ECO:0000256" key="2">
    <source>
        <dbReference type="ARBA" id="ARBA00023125"/>
    </source>
</evidence>
<dbReference type="PANTHER" id="PTHR43537">
    <property type="entry name" value="TRANSCRIPTIONAL REGULATOR, GNTR FAMILY"/>
    <property type="match status" value="1"/>
</dbReference>
<organism evidence="5 6">
    <name type="scientific">Pelagibius litoralis</name>
    <dbReference type="NCBI Taxonomy" id="374515"/>
    <lineage>
        <taxon>Bacteria</taxon>
        <taxon>Pseudomonadati</taxon>
        <taxon>Pseudomonadota</taxon>
        <taxon>Alphaproteobacteria</taxon>
        <taxon>Rhodospirillales</taxon>
        <taxon>Rhodovibrionaceae</taxon>
        <taxon>Pelagibius</taxon>
    </lineage>
</organism>
<gene>
    <name evidence="5" type="ORF">HBA54_22270</name>
</gene>
<dbReference type="Proteomes" id="UP000761264">
    <property type="component" value="Unassembled WGS sequence"/>
</dbReference>
<keyword evidence="2" id="KW-0238">DNA-binding</keyword>
<evidence type="ECO:0000313" key="6">
    <source>
        <dbReference type="Proteomes" id="UP000761264"/>
    </source>
</evidence>
<dbReference type="Pfam" id="PF07729">
    <property type="entry name" value="FCD"/>
    <property type="match status" value="1"/>
</dbReference>
<accession>A0A967F1J2</accession>
<evidence type="ECO:0000313" key="5">
    <source>
        <dbReference type="EMBL" id="NIA71329.1"/>
    </source>
</evidence>
<dbReference type="GO" id="GO:0003677">
    <property type="term" value="F:DNA binding"/>
    <property type="evidence" value="ECO:0007669"/>
    <property type="project" value="UniProtKB-KW"/>
</dbReference>
<evidence type="ECO:0000259" key="4">
    <source>
        <dbReference type="PROSITE" id="PS50949"/>
    </source>
</evidence>
<dbReference type="AlphaFoldDB" id="A0A967F1J2"/>
<dbReference type="InterPro" id="IPR036390">
    <property type="entry name" value="WH_DNA-bd_sf"/>
</dbReference>
<comment type="caution">
    <text evidence="5">The sequence shown here is derived from an EMBL/GenBank/DDBJ whole genome shotgun (WGS) entry which is preliminary data.</text>
</comment>
<dbReference type="SMART" id="SM00345">
    <property type="entry name" value="HTH_GNTR"/>
    <property type="match status" value="1"/>
</dbReference>
<dbReference type="Gene3D" id="1.10.10.10">
    <property type="entry name" value="Winged helix-like DNA-binding domain superfamily/Winged helix DNA-binding domain"/>
    <property type="match status" value="1"/>
</dbReference>
<sequence length="223" mass="25118">MEHEQPVKPDQAVFSASQPIYEALRNDILSGKLSGGVPLRQDEIARNHGVSKMPVREALMKLEAEGYVLFRKNKGATVREISVTELLNLMDIRVALECKALEMAIPNQIQSDFDEIAKILGDYSQSCTTAHWSEMNQKFHYMLYEPCGNAQLLEMITDIQRRIGPVTRVVVTEASGFERPNKEHQDILQACKQGDVERGVALLQAHIITTKKEAAARLRRNAF</sequence>
<keyword evidence="6" id="KW-1185">Reference proteome</keyword>
<feature type="domain" description="HTH gntR-type" evidence="4">
    <location>
        <begin position="14"/>
        <end position="81"/>
    </location>
</feature>
<dbReference type="RefSeq" id="WP_167228854.1">
    <property type="nucleotide sequence ID" value="NZ_JAAQPH010000021.1"/>
</dbReference>
<dbReference type="InterPro" id="IPR036388">
    <property type="entry name" value="WH-like_DNA-bd_sf"/>
</dbReference>
<dbReference type="InterPro" id="IPR000524">
    <property type="entry name" value="Tscrpt_reg_HTH_GntR"/>
</dbReference>
<dbReference type="Gene3D" id="1.20.120.530">
    <property type="entry name" value="GntR ligand-binding domain-like"/>
    <property type="match status" value="1"/>
</dbReference>
<dbReference type="PROSITE" id="PS50949">
    <property type="entry name" value="HTH_GNTR"/>
    <property type="match status" value="1"/>
</dbReference>
<dbReference type="EMBL" id="JAAQPH010000021">
    <property type="protein sequence ID" value="NIA71329.1"/>
    <property type="molecule type" value="Genomic_DNA"/>
</dbReference>
<evidence type="ECO:0000256" key="3">
    <source>
        <dbReference type="ARBA" id="ARBA00023163"/>
    </source>
</evidence>
<protein>
    <submittedName>
        <fullName evidence="5">GntR family transcriptional regulator</fullName>
    </submittedName>
</protein>
<proteinExistence type="predicted"/>
<dbReference type="GO" id="GO:0003700">
    <property type="term" value="F:DNA-binding transcription factor activity"/>
    <property type="evidence" value="ECO:0007669"/>
    <property type="project" value="InterPro"/>
</dbReference>
<dbReference type="SUPFAM" id="SSF46785">
    <property type="entry name" value="Winged helix' DNA-binding domain"/>
    <property type="match status" value="1"/>
</dbReference>
<keyword evidence="1" id="KW-0805">Transcription regulation</keyword>
<dbReference type="InterPro" id="IPR008920">
    <property type="entry name" value="TF_FadR/GntR_C"/>
</dbReference>
<keyword evidence="3" id="KW-0804">Transcription</keyword>
<dbReference type="SUPFAM" id="SSF48008">
    <property type="entry name" value="GntR ligand-binding domain-like"/>
    <property type="match status" value="1"/>
</dbReference>
<evidence type="ECO:0000256" key="1">
    <source>
        <dbReference type="ARBA" id="ARBA00023015"/>
    </source>
</evidence>